<dbReference type="Proteomes" id="UP001066276">
    <property type="component" value="Chromosome 4_2"/>
</dbReference>
<reference evidence="2" key="1">
    <citation type="journal article" date="2022" name="bioRxiv">
        <title>Sequencing and chromosome-scale assembly of the giantPleurodeles waltlgenome.</title>
        <authorList>
            <person name="Brown T."/>
            <person name="Elewa A."/>
            <person name="Iarovenko S."/>
            <person name="Subramanian E."/>
            <person name="Araus A.J."/>
            <person name="Petzold A."/>
            <person name="Susuki M."/>
            <person name="Suzuki K.-i.T."/>
            <person name="Hayashi T."/>
            <person name="Toyoda A."/>
            <person name="Oliveira C."/>
            <person name="Osipova E."/>
            <person name="Leigh N.D."/>
            <person name="Simon A."/>
            <person name="Yun M.H."/>
        </authorList>
    </citation>
    <scope>NUCLEOTIDE SEQUENCE</scope>
    <source>
        <strain evidence="2">20211129_DDA</strain>
        <tissue evidence="2">Liver</tissue>
    </source>
</reference>
<dbReference type="EMBL" id="JANPWB010000008">
    <property type="protein sequence ID" value="KAJ1163490.1"/>
    <property type="molecule type" value="Genomic_DNA"/>
</dbReference>
<evidence type="ECO:0000256" key="1">
    <source>
        <dbReference type="SAM" id="MobiDB-lite"/>
    </source>
</evidence>
<sequence length="139" mass="14646">MASNRLRVRKRKGSDPELAQLLKLVLAKLCDGASDGGDAASEVEDNGEGPSHPRRTHVAPRAAFPLVKRRNKKQVAVVQQPLSSTPAITLSQQAPVHVISSTIESNNAVPLSGGVDAVPASILGVESMLADIRRSLANL</sequence>
<comment type="caution">
    <text evidence="2">The sequence shown here is derived from an EMBL/GenBank/DDBJ whole genome shotgun (WGS) entry which is preliminary data.</text>
</comment>
<accession>A0AAV7SHD6</accession>
<name>A0AAV7SHD6_PLEWA</name>
<keyword evidence="3" id="KW-1185">Reference proteome</keyword>
<evidence type="ECO:0000313" key="2">
    <source>
        <dbReference type="EMBL" id="KAJ1163490.1"/>
    </source>
</evidence>
<protein>
    <submittedName>
        <fullName evidence="2">Uncharacterized protein</fullName>
    </submittedName>
</protein>
<dbReference type="AlphaFoldDB" id="A0AAV7SHD6"/>
<feature type="region of interest" description="Disordered" evidence="1">
    <location>
        <begin position="34"/>
        <end position="63"/>
    </location>
</feature>
<evidence type="ECO:0000313" key="3">
    <source>
        <dbReference type="Proteomes" id="UP001066276"/>
    </source>
</evidence>
<gene>
    <name evidence="2" type="ORF">NDU88_003948</name>
</gene>
<organism evidence="2 3">
    <name type="scientific">Pleurodeles waltl</name>
    <name type="common">Iberian ribbed newt</name>
    <dbReference type="NCBI Taxonomy" id="8319"/>
    <lineage>
        <taxon>Eukaryota</taxon>
        <taxon>Metazoa</taxon>
        <taxon>Chordata</taxon>
        <taxon>Craniata</taxon>
        <taxon>Vertebrata</taxon>
        <taxon>Euteleostomi</taxon>
        <taxon>Amphibia</taxon>
        <taxon>Batrachia</taxon>
        <taxon>Caudata</taxon>
        <taxon>Salamandroidea</taxon>
        <taxon>Salamandridae</taxon>
        <taxon>Pleurodelinae</taxon>
        <taxon>Pleurodeles</taxon>
    </lineage>
</organism>
<proteinExistence type="predicted"/>